<dbReference type="Proteomes" id="UP000787472">
    <property type="component" value="Unassembled WGS sequence"/>
</dbReference>
<dbReference type="AlphaFoldDB" id="A0A9E5MLJ3"/>
<proteinExistence type="predicted"/>
<accession>A0A9E5MLJ3</accession>
<dbReference type="PANTHER" id="PTHR43685:SF2">
    <property type="entry name" value="GLYCOSYLTRANSFERASE 2-LIKE DOMAIN-CONTAINING PROTEIN"/>
    <property type="match status" value="1"/>
</dbReference>
<protein>
    <submittedName>
        <fullName evidence="2">Glycosyltransferase family 2 protein</fullName>
    </submittedName>
</protein>
<dbReference type="SUPFAM" id="SSF53448">
    <property type="entry name" value="Nucleotide-diphospho-sugar transferases"/>
    <property type="match status" value="1"/>
</dbReference>
<dbReference type="Pfam" id="PF00535">
    <property type="entry name" value="Glycos_transf_2"/>
    <property type="match status" value="1"/>
</dbReference>
<organism evidence="2 3">
    <name type="scientific">Pseudomaricurvus hydrocarbonicus</name>
    <dbReference type="NCBI Taxonomy" id="1470433"/>
    <lineage>
        <taxon>Bacteria</taxon>
        <taxon>Pseudomonadati</taxon>
        <taxon>Pseudomonadota</taxon>
        <taxon>Gammaproteobacteria</taxon>
        <taxon>Cellvibrionales</taxon>
        <taxon>Cellvibrionaceae</taxon>
        <taxon>Pseudomaricurvus</taxon>
    </lineage>
</organism>
<dbReference type="Gene3D" id="3.90.550.10">
    <property type="entry name" value="Spore Coat Polysaccharide Biosynthesis Protein SpsA, Chain A"/>
    <property type="match status" value="1"/>
</dbReference>
<keyword evidence="3" id="KW-1185">Reference proteome</keyword>
<dbReference type="EMBL" id="JAAONZ010000002">
    <property type="protein sequence ID" value="NHO64673.1"/>
    <property type="molecule type" value="Genomic_DNA"/>
</dbReference>
<dbReference type="InterPro" id="IPR001173">
    <property type="entry name" value="Glyco_trans_2-like"/>
</dbReference>
<gene>
    <name evidence="2" type="ORF">G8770_03830</name>
</gene>
<evidence type="ECO:0000313" key="2">
    <source>
        <dbReference type="EMBL" id="NHO64673.1"/>
    </source>
</evidence>
<dbReference type="InterPro" id="IPR050834">
    <property type="entry name" value="Glycosyltransf_2"/>
</dbReference>
<feature type="domain" description="Glycosyltransferase 2-like" evidence="1">
    <location>
        <begin position="20"/>
        <end position="160"/>
    </location>
</feature>
<evidence type="ECO:0000313" key="3">
    <source>
        <dbReference type="Proteomes" id="UP000787472"/>
    </source>
</evidence>
<evidence type="ECO:0000259" key="1">
    <source>
        <dbReference type="Pfam" id="PF00535"/>
    </source>
</evidence>
<dbReference type="CDD" id="cd00761">
    <property type="entry name" value="Glyco_tranf_GTA_type"/>
    <property type="match status" value="1"/>
</dbReference>
<dbReference type="InterPro" id="IPR029044">
    <property type="entry name" value="Nucleotide-diphossugar_trans"/>
</dbReference>
<name>A0A9E5MLJ3_9GAMM</name>
<reference evidence="2" key="1">
    <citation type="submission" date="2020-03" db="EMBL/GenBank/DDBJ databases">
        <authorList>
            <person name="Guo F."/>
        </authorList>
    </citation>
    <scope>NUCLEOTIDE SEQUENCE</scope>
    <source>
        <strain evidence="2">JCM 30134</strain>
    </source>
</reference>
<dbReference type="RefSeq" id="WP_167181926.1">
    <property type="nucleotide sequence ID" value="NZ_JAAONZ010000002.1"/>
</dbReference>
<sequence length="345" mass="38911">MKAITPIADTPMKDPLLFGIVIPYFQRERGILRRTIKSILEQQGVSHFMIMIVDDASPVPATEELADLLVSEPRLHILRQANAGPGAARNAGLDALPADTTYVAFVDSDDSWHPQFLAQAQAALDAGHDVFFANSQRSGFEHSRFQWQSEEQLNLDEQAHRAIDAHRSLYAFEGDFFDYAIHRSNIISTSALVYRRASNPDLRFNTHLFNGQDRLFKLSLCQTVQNIAFCPTVLVEEGRGINIFDNSQWGSPQALVLLPNYIKLSKYILKHLSLNKAQRKYVNRQLNDSRYAMLASCLHLLKAGKPIEWSRLWDTLRADPAFALHVLPNFLRLLATKGRAAAHGH</sequence>
<comment type="caution">
    <text evidence="2">The sequence shown here is derived from an EMBL/GenBank/DDBJ whole genome shotgun (WGS) entry which is preliminary data.</text>
</comment>
<dbReference type="PANTHER" id="PTHR43685">
    <property type="entry name" value="GLYCOSYLTRANSFERASE"/>
    <property type="match status" value="1"/>
</dbReference>